<accession>A0A3A8GY14</accession>
<dbReference type="EMBL" id="JABFJW010000597">
    <property type="protein sequence ID" value="NOK14978.1"/>
    <property type="molecule type" value="Genomic_DNA"/>
</dbReference>
<gene>
    <name evidence="2" type="ORF">HMI49_41180</name>
    <name evidence="1" type="ORF">HNS30_38800</name>
</gene>
<reference evidence="3 4" key="1">
    <citation type="submission" date="2020-05" db="EMBL/GenBank/DDBJ databases">
        <authorList>
            <person name="Whitworth D."/>
        </authorList>
    </citation>
    <scope>NUCLEOTIDE SEQUENCE [LARGE SCALE GENOMIC DNA]</scope>
    <source>
        <strain evidence="2 4">AB043B</strain>
        <strain evidence="1 3">CA046A</strain>
    </source>
</reference>
<proteinExistence type="predicted"/>
<evidence type="ECO:0000313" key="4">
    <source>
        <dbReference type="Proteomes" id="UP000563426"/>
    </source>
</evidence>
<evidence type="ECO:0000313" key="2">
    <source>
        <dbReference type="EMBL" id="NOK39598.1"/>
    </source>
</evidence>
<protein>
    <submittedName>
        <fullName evidence="1">Uncharacterized protein</fullName>
    </submittedName>
</protein>
<organism evidence="1 3">
    <name type="scientific">Corallococcus exercitus</name>
    <dbReference type="NCBI Taxonomy" id="2316736"/>
    <lineage>
        <taxon>Bacteria</taxon>
        <taxon>Pseudomonadati</taxon>
        <taxon>Myxococcota</taxon>
        <taxon>Myxococcia</taxon>
        <taxon>Myxococcales</taxon>
        <taxon>Cystobacterineae</taxon>
        <taxon>Myxococcaceae</taxon>
        <taxon>Corallococcus</taxon>
    </lineage>
</organism>
<dbReference type="Proteomes" id="UP000528460">
    <property type="component" value="Unassembled WGS sequence"/>
</dbReference>
<dbReference type="Proteomes" id="UP000563426">
    <property type="component" value="Unassembled WGS sequence"/>
</dbReference>
<evidence type="ECO:0000313" key="3">
    <source>
        <dbReference type="Proteomes" id="UP000528460"/>
    </source>
</evidence>
<dbReference type="OrthoDB" id="7594941at2"/>
<comment type="caution">
    <text evidence="1">The sequence shown here is derived from an EMBL/GenBank/DDBJ whole genome shotgun (WGS) entry which is preliminary data.</text>
</comment>
<evidence type="ECO:0000313" key="1">
    <source>
        <dbReference type="EMBL" id="NOK14978.1"/>
    </source>
</evidence>
<dbReference type="EMBL" id="JABFJV010000521">
    <property type="protein sequence ID" value="NOK39598.1"/>
    <property type="molecule type" value="Genomic_DNA"/>
</dbReference>
<dbReference type="RefSeq" id="WP_120530515.1">
    <property type="nucleotide sequence ID" value="NZ_JABFJV010000521.1"/>
</dbReference>
<keyword evidence="4" id="KW-1185">Reference proteome</keyword>
<dbReference type="AlphaFoldDB" id="A0A3A8GY14"/>
<name>A0A3A8GY14_9BACT</name>
<sequence>MPNVGQELLNVPMGDMIREMATAIAEAQLELDKSGMLVAEMMSGEALLRDADGNIQLDGSGKPIRVDTKVSFAGTPSSMMELGFAPNFYQFVDTIIEVKIAIKMTESVESKVATQTTRQTAGGLRLFKRGGAPQAVVTTVDASYTRKYDYSVEGSSLLRTKLVPVPPPALFEERVRALIAARAGTVTPTK</sequence>